<evidence type="ECO:0000313" key="4">
    <source>
        <dbReference type="Proteomes" id="UP000429607"/>
    </source>
</evidence>
<keyword evidence="2" id="KW-0812">Transmembrane</keyword>
<comment type="caution">
    <text evidence="3">The sequence shown here is derived from an EMBL/GenBank/DDBJ whole genome shotgun (WGS) entry which is preliminary data.</text>
</comment>
<protein>
    <submittedName>
        <fullName evidence="3">Uncharacterized protein</fullName>
    </submittedName>
</protein>
<evidence type="ECO:0000256" key="2">
    <source>
        <dbReference type="SAM" id="Phobius"/>
    </source>
</evidence>
<organism evidence="3 4">
    <name type="scientific">Phytophthora rubi</name>
    <dbReference type="NCBI Taxonomy" id="129364"/>
    <lineage>
        <taxon>Eukaryota</taxon>
        <taxon>Sar</taxon>
        <taxon>Stramenopiles</taxon>
        <taxon>Oomycota</taxon>
        <taxon>Peronosporomycetes</taxon>
        <taxon>Peronosporales</taxon>
        <taxon>Peronosporaceae</taxon>
        <taxon>Phytophthora</taxon>
    </lineage>
</organism>
<dbReference type="EMBL" id="QXFV01007296">
    <property type="protein sequence ID" value="KAE8959135.1"/>
    <property type="molecule type" value="Genomic_DNA"/>
</dbReference>
<name>A0A6A3GL18_9STRA</name>
<feature type="region of interest" description="Disordered" evidence="1">
    <location>
        <begin position="1"/>
        <end position="28"/>
    </location>
</feature>
<keyword evidence="2" id="KW-1133">Transmembrane helix</keyword>
<keyword evidence="2" id="KW-0472">Membrane</keyword>
<dbReference type="AlphaFoldDB" id="A0A6A3GL18"/>
<gene>
    <name evidence="3" type="ORF">PR001_g30829</name>
</gene>
<sequence>MAGPPAARDRSPLLHYGSGTADEDEYELPTRSRQFTIPDKRGELPRLPLRTVFYALNGGALFVLLSLCVSMHNTISRMETQTGSSVYVQFCRVVALLGALADRYCWENFFFACKNNYFRVCLKTTWIDMEMMVNS</sequence>
<accession>A0A6A3GL18</accession>
<reference evidence="3 4" key="1">
    <citation type="submission" date="2018-09" db="EMBL/GenBank/DDBJ databases">
        <title>Genomic investigation of the strawberry pathogen Phytophthora fragariae indicates pathogenicity is determined by transcriptional variation in three key races.</title>
        <authorList>
            <person name="Adams T.M."/>
            <person name="Armitage A.D."/>
            <person name="Sobczyk M.K."/>
            <person name="Bates H.J."/>
            <person name="Dunwell J.M."/>
            <person name="Nellist C.F."/>
            <person name="Harrison R.J."/>
        </authorList>
    </citation>
    <scope>NUCLEOTIDE SEQUENCE [LARGE SCALE GENOMIC DNA]</scope>
    <source>
        <strain evidence="3 4">SCRP249</strain>
    </source>
</reference>
<dbReference type="Proteomes" id="UP000429607">
    <property type="component" value="Unassembled WGS sequence"/>
</dbReference>
<feature type="transmembrane region" description="Helical" evidence="2">
    <location>
        <begin position="51"/>
        <end position="69"/>
    </location>
</feature>
<proteinExistence type="predicted"/>
<evidence type="ECO:0000256" key="1">
    <source>
        <dbReference type="SAM" id="MobiDB-lite"/>
    </source>
</evidence>
<evidence type="ECO:0000313" key="3">
    <source>
        <dbReference type="EMBL" id="KAE8959135.1"/>
    </source>
</evidence>